<comment type="caution">
    <text evidence="1">The sequence shown here is derived from an EMBL/GenBank/DDBJ whole genome shotgun (WGS) entry which is preliminary data.</text>
</comment>
<name>A0A2D0MW78_FLAN2</name>
<keyword evidence="2" id="KW-1185">Reference proteome</keyword>
<dbReference type="AlphaFoldDB" id="A0A2D0MW78"/>
<sequence>MGIASRAVQSKTLWNSIHNNRWQRIQYLDGLGDAGGIATGITKGPGANFSEAIRATTKSKLTDGRRDDDPVTVIDRCQTGWLGVVGGAFQGEALRDGVHDHGRQRIQYLDGLEDAGSIPAGIAKSPGANFSEVIRATTKCKQTDGRRDDDPLTVIDRCQTGWSGVVGGAFQGEALRDGV</sequence>
<reference evidence="1 2" key="1">
    <citation type="submission" date="2017-10" db="EMBL/GenBank/DDBJ databases">
        <title>The draft genome sequence of Lewinella nigricans NBRC 102662.</title>
        <authorList>
            <person name="Wang K."/>
        </authorList>
    </citation>
    <scope>NUCLEOTIDE SEQUENCE [LARGE SCALE GENOMIC DNA]</scope>
    <source>
        <strain evidence="1 2">NBRC 102662</strain>
    </source>
</reference>
<proteinExistence type="predicted"/>
<evidence type="ECO:0000313" key="1">
    <source>
        <dbReference type="EMBL" id="PHN00532.1"/>
    </source>
</evidence>
<organism evidence="1 2">
    <name type="scientific">Flavilitoribacter nigricans (strain ATCC 23147 / DSM 23189 / NBRC 102662 / NCIMB 1420 / SS-2)</name>
    <name type="common">Lewinella nigricans</name>
    <dbReference type="NCBI Taxonomy" id="1122177"/>
    <lineage>
        <taxon>Bacteria</taxon>
        <taxon>Pseudomonadati</taxon>
        <taxon>Bacteroidota</taxon>
        <taxon>Saprospiria</taxon>
        <taxon>Saprospirales</taxon>
        <taxon>Lewinellaceae</taxon>
        <taxon>Flavilitoribacter</taxon>
    </lineage>
</organism>
<protein>
    <submittedName>
        <fullName evidence="1">Uncharacterized protein</fullName>
    </submittedName>
</protein>
<gene>
    <name evidence="1" type="ORF">CRP01_41775</name>
</gene>
<dbReference type="EMBL" id="PDUD01000136">
    <property type="protein sequence ID" value="PHN00532.1"/>
    <property type="molecule type" value="Genomic_DNA"/>
</dbReference>
<feature type="non-terminal residue" evidence="1">
    <location>
        <position position="179"/>
    </location>
</feature>
<evidence type="ECO:0000313" key="2">
    <source>
        <dbReference type="Proteomes" id="UP000223913"/>
    </source>
</evidence>
<accession>A0A2D0MW78</accession>
<dbReference type="Proteomes" id="UP000223913">
    <property type="component" value="Unassembled WGS sequence"/>
</dbReference>